<comment type="similarity">
    <text evidence="2">Belongs to the NADH:flavin oxidoreductase/NADH oxidase family.</text>
</comment>
<dbReference type="EMBL" id="JJOA01000005">
    <property type="protein sequence ID" value="KEA60540.1"/>
    <property type="molecule type" value="Genomic_DNA"/>
</dbReference>
<proteinExistence type="inferred from homology"/>
<dbReference type="OrthoDB" id="8985337at2"/>
<dbReference type="PANTHER" id="PTHR22893">
    <property type="entry name" value="NADH OXIDOREDUCTASE-RELATED"/>
    <property type="match status" value="1"/>
</dbReference>
<dbReference type="Gene3D" id="3.20.20.70">
    <property type="entry name" value="Aldolase class I"/>
    <property type="match status" value="1"/>
</dbReference>
<dbReference type="GO" id="GO:0016628">
    <property type="term" value="F:oxidoreductase activity, acting on the CH-CH group of donors, NAD or NADP as acceptor"/>
    <property type="evidence" value="ECO:0007669"/>
    <property type="project" value="UniProtKB-ARBA"/>
</dbReference>
<evidence type="ECO:0000256" key="2">
    <source>
        <dbReference type="ARBA" id="ARBA00005979"/>
    </source>
</evidence>
<dbReference type="Pfam" id="PF00724">
    <property type="entry name" value="Oxidored_FMN"/>
    <property type="match status" value="1"/>
</dbReference>
<accession>A0A071MIL6</accession>
<dbReference type="FunFam" id="3.20.20.70:FF:000059">
    <property type="entry name" value="N-ethylmaleimide reductase, FMN-linked"/>
    <property type="match status" value="1"/>
</dbReference>
<dbReference type="SUPFAM" id="SSF51395">
    <property type="entry name" value="FMN-linked oxidoreductases"/>
    <property type="match status" value="1"/>
</dbReference>
<dbReference type="PANTHER" id="PTHR22893:SF91">
    <property type="entry name" value="NADPH DEHYDROGENASE 2-RELATED"/>
    <property type="match status" value="1"/>
</dbReference>
<evidence type="ECO:0000313" key="5">
    <source>
        <dbReference type="EMBL" id="KEA60540.1"/>
    </source>
</evidence>
<dbReference type="InterPro" id="IPR001155">
    <property type="entry name" value="OxRdtase_FMN_N"/>
</dbReference>
<organism evidence="5">
    <name type="scientific">Burkholderia cenocepacia</name>
    <dbReference type="NCBI Taxonomy" id="95486"/>
    <lineage>
        <taxon>Bacteria</taxon>
        <taxon>Pseudomonadati</taxon>
        <taxon>Pseudomonadota</taxon>
        <taxon>Betaproteobacteria</taxon>
        <taxon>Burkholderiales</taxon>
        <taxon>Burkholderiaceae</taxon>
        <taxon>Burkholderia</taxon>
        <taxon>Burkholderia cepacia complex</taxon>
    </lineage>
</organism>
<dbReference type="CDD" id="cd02933">
    <property type="entry name" value="OYE_like_FMN"/>
    <property type="match status" value="1"/>
</dbReference>
<sequence length="373" mass="39669">MTLDSSLPRRSETAGPTLFDPLELGPVTLGNRIVMAPMTRSRAGAGDAPGAINAVYYAQRASAGLIVTEGTQISPQGKGYPSTPGIYSDAQIAGWKRVTDAVHREGGRIFVQLAHVGRIGHPDLQPDGALPVAPSAIRPDGQAFTPSGPQPHPVPRALETHEIPRIVEQYAQAAHAALQAGFDGVEIHAGNGYLLDQFLRDGTNRRTDPYGGTIDKRIRLPLDVVRAVGHVVGPGRVGVRISPVTPYFGGIADSHPQALFDRFADRLTGLAAYLHVVEGIPQVAADQTPPFDYRALRRAFGGLYVANGGYTKARAQQALDEGSADLVSFGYPFIANPDLVTRIRHDRPLAQADMSTAYGGGEAGYTDYPALDA</sequence>
<reference evidence="5" key="1">
    <citation type="submission" date="2014-04" db="EMBL/GenBank/DDBJ databases">
        <title>In planta biocontrol of soil-borne Fusarium wilt of banana through a plant endophytic bacterium, Burkholderia cenocepacia 869T2.</title>
        <authorList>
            <person name="Ho Y.-N."/>
            <person name="Chiang H.-M."/>
            <person name="Chao C.-P."/>
            <person name="Su C.-C."/>
            <person name="Hsu H.-F."/>
            <person name="Guo C.-T."/>
            <person name="Hsieh J.-L."/>
            <person name="Huang C.-C."/>
        </authorList>
    </citation>
    <scope>NUCLEOTIDE SEQUENCE [LARGE SCALE GENOMIC DNA]</scope>
    <source>
        <strain evidence="5">869T2</strain>
    </source>
</reference>
<feature type="domain" description="NADH:flavin oxidoreductase/NADH oxidase N-terminal" evidence="4">
    <location>
        <begin position="18"/>
        <end position="349"/>
    </location>
</feature>
<name>A0A071MIL6_9BURK</name>
<dbReference type="InterPro" id="IPR045247">
    <property type="entry name" value="Oye-like"/>
</dbReference>
<evidence type="ECO:0000256" key="1">
    <source>
        <dbReference type="ARBA" id="ARBA00001917"/>
    </source>
</evidence>
<dbReference type="GO" id="GO:0010181">
    <property type="term" value="F:FMN binding"/>
    <property type="evidence" value="ECO:0007669"/>
    <property type="project" value="InterPro"/>
</dbReference>
<dbReference type="GO" id="GO:0005829">
    <property type="term" value="C:cytosol"/>
    <property type="evidence" value="ECO:0007669"/>
    <property type="project" value="TreeGrafter"/>
</dbReference>
<protein>
    <submittedName>
        <fullName evidence="5">NADH:flavin oxidoreductase</fullName>
    </submittedName>
</protein>
<dbReference type="InterPro" id="IPR013785">
    <property type="entry name" value="Aldolase_TIM"/>
</dbReference>
<evidence type="ECO:0000256" key="3">
    <source>
        <dbReference type="ARBA" id="ARBA00023002"/>
    </source>
</evidence>
<evidence type="ECO:0000259" key="4">
    <source>
        <dbReference type="Pfam" id="PF00724"/>
    </source>
</evidence>
<dbReference type="AlphaFoldDB" id="A0A071MIL6"/>
<comment type="caution">
    <text evidence="5">The sequence shown here is derived from an EMBL/GenBank/DDBJ whole genome shotgun (WGS) entry which is preliminary data.</text>
</comment>
<keyword evidence="3" id="KW-0560">Oxidoreductase</keyword>
<comment type="cofactor">
    <cofactor evidence="1">
        <name>FMN</name>
        <dbReference type="ChEBI" id="CHEBI:58210"/>
    </cofactor>
</comment>
<gene>
    <name evidence="5" type="ORF">DT99_05735</name>
</gene>